<dbReference type="GO" id="GO:0016491">
    <property type="term" value="F:oxidoreductase activity"/>
    <property type="evidence" value="ECO:0007669"/>
    <property type="project" value="InterPro"/>
</dbReference>
<organism evidence="8 9">
    <name type="scientific">Streptomyces montanisoli</name>
    <dbReference type="NCBI Taxonomy" id="2798581"/>
    <lineage>
        <taxon>Bacteria</taxon>
        <taxon>Bacillati</taxon>
        <taxon>Actinomycetota</taxon>
        <taxon>Actinomycetes</taxon>
        <taxon>Kitasatosporales</taxon>
        <taxon>Streptomycetaceae</taxon>
        <taxon>Streptomyces</taxon>
    </lineage>
</organism>
<keyword evidence="9" id="KW-1185">Reference proteome</keyword>
<comment type="caution">
    <text evidence="8">The sequence shown here is derived from an EMBL/GenBank/DDBJ whole genome shotgun (WGS) entry which is preliminary data.</text>
</comment>
<evidence type="ECO:0000313" key="8">
    <source>
        <dbReference type="EMBL" id="MBP0457486.1"/>
    </source>
</evidence>
<keyword evidence="5 6" id="KW-0472">Membrane</keyword>
<dbReference type="PANTHER" id="PTHR42852:SF13">
    <property type="entry name" value="PROTEIN DIPZ"/>
    <property type="match status" value="1"/>
</dbReference>
<dbReference type="AlphaFoldDB" id="A0A940ME71"/>
<dbReference type="InterPro" id="IPR041017">
    <property type="entry name" value="Thioredoxin_10"/>
</dbReference>
<dbReference type="GO" id="GO:0005886">
    <property type="term" value="C:plasma membrane"/>
    <property type="evidence" value="ECO:0007669"/>
    <property type="project" value="UniProtKB-SubCell"/>
</dbReference>
<dbReference type="Pfam" id="PF00578">
    <property type="entry name" value="AhpC-TSA"/>
    <property type="match status" value="1"/>
</dbReference>
<dbReference type="PANTHER" id="PTHR42852">
    <property type="entry name" value="THIOL:DISULFIDE INTERCHANGE PROTEIN DSBE"/>
    <property type="match status" value="1"/>
</dbReference>
<gene>
    <name evidence="8" type="ORF">JFN87_08225</name>
</gene>
<accession>A0A940ME71</accession>
<dbReference type="GO" id="GO:0016209">
    <property type="term" value="F:antioxidant activity"/>
    <property type="evidence" value="ECO:0007669"/>
    <property type="project" value="InterPro"/>
</dbReference>
<dbReference type="Proteomes" id="UP000670475">
    <property type="component" value="Unassembled WGS sequence"/>
</dbReference>
<evidence type="ECO:0000256" key="1">
    <source>
        <dbReference type="ARBA" id="ARBA00004651"/>
    </source>
</evidence>
<evidence type="ECO:0000313" key="9">
    <source>
        <dbReference type="Proteomes" id="UP000670475"/>
    </source>
</evidence>
<reference evidence="8" key="1">
    <citation type="submission" date="2021-03" db="EMBL/GenBank/DDBJ databases">
        <title>Whole genome sequence of Streptomyces bomunensis MMS17-BM035.</title>
        <authorList>
            <person name="Lee J.H."/>
        </authorList>
    </citation>
    <scope>NUCLEOTIDE SEQUENCE</scope>
    <source>
        <strain evidence="8">MMS17-BM035</strain>
    </source>
</reference>
<dbReference type="Pfam" id="PF02683">
    <property type="entry name" value="DsbD_TM"/>
    <property type="match status" value="1"/>
</dbReference>
<evidence type="ECO:0000256" key="6">
    <source>
        <dbReference type="SAM" id="Phobius"/>
    </source>
</evidence>
<dbReference type="InterPro" id="IPR003834">
    <property type="entry name" value="Cyt_c_assmbl_TM_dom"/>
</dbReference>
<evidence type="ECO:0000259" key="7">
    <source>
        <dbReference type="PROSITE" id="PS51352"/>
    </source>
</evidence>
<proteinExistence type="predicted"/>
<feature type="domain" description="Thioredoxin" evidence="7">
    <location>
        <begin position="247"/>
        <end position="400"/>
    </location>
</feature>
<feature type="transmembrane region" description="Helical" evidence="6">
    <location>
        <begin position="188"/>
        <end position="206"/>
    </location>
</feature>
<dbReference type="InterPro" id="IPR013766">
    <property type="entry name" value="Thioredoxin_domain"/>
</dbReference>
<evidence type="ECO:0000256" key="3">
    <source>
        <dbReference type="ARBA" id="ARBA00022692"/>
    </source>
</evidence>
<dbReference type="PROSITE" id="PS51352">
    <property type="entry name" value="THIOREDOXIN_2"/>
    <property type="match status" value="1"/>
</dbReference>
<feature type="transmembrane region" description="Helical" evidence="6">
    <location>
        <begin position="113"/>
        <end position="137"/>
    </location>
</feature>
<comment type="subcellular location">
    <subcellularLocation>
        <location evidence="1">Cell membrane</location>
        <topology evidence="1">Multi-pass membrane protein</topology>
    </subcellularLocation>
</comment>
<keyword evidence="4 6" id="KW-1133">Transmembrane helix</keyword>
<dbReference type="EMBL" id="JAGIQL010000022">
    <property type="protein sequence ID" value="MBP0457486.1"/>
    <property type="molecule type" value="Genomic_DNA"/>
</dbReference>
<dbReference type="Pfam" id="PF17991">
    <property type="entry name" value="Thioredoxin_10"/>
    <property type="match status" value="1"/>
</dbReference>
<feature type="transmembrane region" description="Helical" evidence="6">
    <location>
        <begin position="143"/>
        <end position="167"/>
    </location>
</feature>
<evidence type="ECO:0000256" key="4">
    <source>
        <dbReference type="ARBA" id="ARBA00022989"/>
    </source>
</evidence>
<dbReference type="InterPro" id="IPR036249">
    <property type="entry name" value="Thioredoxin-like_sf"/>
</dbReference>
<dbReference type="CDD" id="cd03012">
    <property type="entry name" value="TlpA_like_DipZ_like"/>
    <property type="match status" value="1"/>
</dbReference>
<feature type="transmembrane region" description="Helical" evidence="6">
    <location>
        <begin position="6"/>
        <end position="28"/>
    </location>
</feature>
<dbReference type="Gene3D" id="2.60.120.260">
    <property type="entry name" value="Galactose-binding domain-like"/>
    <property type="match status" value="1"/>
</dbReference>
<keyword evidence="3 6" id="KW-0812">Transmembrane</keyword>
<feature type="transmembrane region" description="Helical" evidence="6">
    <location>
        <begin position="40"/>
        <end position="63"/>
    </location>
</feature>
<dbReference type="SUPFAM" id="SSF52833">
    <property type="entry name" value="Thioredoxin-like"/>
    <property type="match status" value="1"/>
</dbReference>
<sequence length="550" mass="58340">MLTLVLIGLVGGFVTGISPCVLPVLPVVFMTGGVRRRPYLVVAGLAVSFSVFTLLGTLVVSALPVPQDIIRWAGLVVLVLLGVAMMFPRVQDLLERPFARIGQRRVRGERGDFVLGLALGAVYVPCAGPVLAAITVAGATHRVGAGTVALTLAFAVGTAAPLLFFALAGHRVAERVKVFRERQRRVRFVAGLVVIGLAVALTFNVTDALQRAVPDYTAGLNQALDKSGAVGALGQEQAAGLQHCAMLPSPDLANCGKAPAISGIQQWFNTPGDKPLPASALKGKVVLVDFWAYSCINCQRAIPHLNAWYKEYKKDGLVVVGVHAPEYAFEHVPANVRAGAKRLHMRYPIALDNEFTTWNSFGNDSWPAEYLIDAKGEVRHVAVGEGEYDTSERLIRQLLTAAHPGVRLPPATHVADTTPTDQDMTPETYLGSERAGSFVDGRLSGGTHRFTAPSSVPDNAFALDGTWSVGKESLTAKKDASIKLAFSADDVYLDVSGTGTITTTLDGRTTTQAVSGAPDIYTVVHGDSPTSGTLEVKLSPGLSAYSFTFG</sequence>
<dbReference type="RefSeq" id="WP_209339252.1">
    <property type="nucleotide sequence ID" value="NZ_JAGIQL010000022.1"/>
</dbReference>
<protein>
    <submittedName>
        <fullName evidence="8">Cytochrome c biogenesis protein DipZ</fullName>
    </submittedName>
</protein>
<evidence type="ECO:0000256" key="2">
    <source>
        <dbReference type="ARBA" id="ARBA00022475"/>
    </source>
</evidence>
<dbReference type="InterPro" id="IPR050553">
    <property type="entry name" value="Thioredoxin_ResA/DsbE_sf"/>
</dbReference>
<name>A0A940ME71_9ACTN</name>
<feature type="transmembrane region" description="Helical" evidence="6">
    <location>
        <begin position="69"/>
        <end position="87"/>
    </location>
</feature>
<dbReference type="InterPro" id="IPR000866">
    <property type="entry name" value="AhpC/TSA"/>
</dbReference>
<evidence type="ECO:0000256" key="5">
    <source>
        <dbReference type="ARBA" id="ARBA00023136"/>
    </source>
</evidence>
<keyword evidence="2" id="KW-1003">Cell membrane</keyword>
<dbReference type="Gene3D" id="3.40.30.10">
    <property type="entry name" value="Glutaredoxin"/>
    <property type="match status" value="1"/>
</dbReference>
<dbReference type="GO" id="GO:0017004">
    <property type="term" value="P:cytochrome complex assembly"/>
    <property type="evidence" value="ECO:0007669"/>
    <property type="project" value="InterPro"/>
</dbReference>